<dbReference type="Gene3D" id="3.30.450.20">
    <property type="entry name" value="PAS domain"/>
    <property type="match status" value="1"/>
</dbReference>
<accession>A0A4U6CTY5</accession>
<gene>
    <name evidence="2" type="ORF">FDK13_30880</name>
</gene>
<protein>
    <submittedName>
        <fullName evidence="2">PAS domain-containing protein</fullName>
    </submittedName>
</protein>
<sequence>MGQITLAIKQGHFFDIELRILTANQNLKWVRVIGEPEFENGKCVRISGSFQDIDVRKIAEFAAIEGLAEKNIIVGSIGSL</sequence>
<dbReference type="SUPFAM" id="SSF55785">
    <property type="entry name" value="PYP-like sensor domain (PAS domain)"/>
    <property type="match status" value="1"/>
</dbReference>
<dbReference type="InterPro" id="IPR035965">
    <property type="entry name" value="PAS-like_dom_sf"/>
</dbReference>
<keyword evidence="3" id="KW-1185">Reference proteome</keyword>
<evidence type="ECO:0000313" key="2">
    <source>
        <dbReference type="EMBL" id="TKT87021.1"/>
    </source>
</evidence>
<dbReference type="Pfam" id="PF08447">
    <property type="entry name" value="PAS_3"/>
    <property type="match status" value="1"/>
</dbReference>
<dbReference type="Proteomes" id="UP000304900">
    <property type="component" value="Unassembled WGS sequence"/>
</dbReference>
<evidence type="ECO:0000313" key="3">
    <source>
        <dbReference type="Proteomes" id="UP000304900"/>
    </source>
</evidence>
<dbReference type="InterPro" id="IPR013655">
    <property type="entry name" value="PAS_fold_3"/>
</dbReference>
<organism evidence="2 3">
    <name type="scientific">Dyadobacter frigoris</name>
    <dbReference type="NCBI Taxonomy" id="2576211"/>
    <lineage>
        <taxon>Bacteria</taxon>
        <taxon>Pseudomonadati</taxon>
        <taxon>Bacteroidota</taxon>
        <taxon>Cytophagia</taxon>
        <taxon>Cytophagales</taxon>
        <taxon>Spirosomataceae</taxon>
        <taxon>Dyadobacter</taxon>
    </lineage>
</organism>
<dbReference type="OrthoDB" id="9124519at2"/>
<proteinExistence type="predicted"/>
<dbReference type="EMBL" id="SZVO01000021">
    <property type="protein sequence ID" value="TKT87021.1"/>
    <property type="molecule type" value="Genomic_DNA"/>
</dbReference>
<dbReference type="AlphaFoldDB" id="A0A4U6CTY5"/>
<evidence type="ECO:0000259" key="1">
    <source>
        <dbReference type="Pfam" id="PF08447"/>
    </source>
</evidence>
<reference evidence="2 3" key="1">
    <citation type="submission" date="2019-05" db="EMBL/GenBank/DDBJ databases">
        <title>Dyadobacter AR-3-8 sp. nov., isolated from arctic soil.</title>
        <authorList>
            <person name="Chaudhary D.K."/>
        </authorList>
    </citation>
    <scope>NUCLEOTIDE SEQUENCE [LARGE SCALE GENOMIC DNA]</scope>
    <source>
        <strain evidence="2 3">AR-3-8</strain>
    </source>
</reference>
<comment type="caution">
    <text evidence="2">The sequence shown here is derived from an EMBL/GenBank/DDBJ whole genome shotgun (WGS) entry which is preliminary data.</text>
</comment>
<name>A0A4U6CTY5_9BACT</name>
<feature type="domain" description="PAS fold-3" evidence="1">
    <location>
        <begin position="6"/>
        <end position="48"/>
    </location>
</feature>